<evidence type="ECO:0000256" key="5">
    <source>
        <dbReference type="ARBA" id="ARBA00022741"/>
    </source>
</evidence>
<evidence type="ECO:0000313" key="12">
    <source>
        <dbReference type="Proteomes" id="UP000199475"/>
    </source>
</evidence>
<dbReference type="Gene3D" id="1.20.5.1930">
    <property type="match status" value="1"/>
</dbReference>
<dbReference type="Proteomes" id="UP000199475">
    <property type="component" value="Unassembled WGS sequence"/>
</dbReference>
<dbReference type="InterPro" id="IPR003594">
    <property type="entry name" value="HATPase_dom"/>
</dbReference>
<dbReference type="STRING" id="686624.SAMN04488242_1628"/>
<name>A0A1G9KH76_9ACTN</name>
<keyword evidence="5" id="KW-0547">Nucleotide-binding</keyword>
<evidence type="ECO:0000256" key="8">
    <source>
        <dbReference type="ARBA" id="ARBA00023012"/>
    </source>
</evidence>
<dbReference type="PANTHER" id="PTHR24421">
    <property type="entry name" value="NITRATE/NITRITE SENSOR PROTEIN NARX-RELATED"/>
    <property type="match status" value="1"/>
</dbReference>
<keyword evidence="9" id="KW-0812">Transmembrane</keyword>
<keyword evidence="4" id="KW-0808">Transferase</keyword>
<accession>A0A1G9KH76</accession>
<keyword evidence="8" id="KW-0902">Two-component regulatory system</keyword>
<dbReference type="GO" id="GO:0016020">
    <property type="term" value="C:membrane"/>
    <property type="evidence" value="ECO:0007669"/>
    <property type="project" value="InterPro"/>
</dbReference>
<sequence>MVDSIDHMPERPLPPRWLRTDSLVALALAAVGSAMVLLAAAAGVPFYETHPGLQVLGTFLVAAPLAVRRRFPLVAATVQAAVYIVVPYTLGMDLYTSQVMLFLGFYSIGAWSARRGRALIVRTTIAVVMAVWLVASMFGGLNIPGYTPPSMSATQLLALFAISGSINVAYFAGAWVFGDRAWQQWVERTELERAQADIAVLQQELVESAVEGERMRIARELHDVVAHHVTAMSVQAAAARRLLGRDQDRAEESLRQVEASARSAVQDLRTMVLTLRATDSDSESLPTLADLDDLVAAAERNGQNVTYERIGDLPDLTPAAELTLYRVAQEGLTNASKHAGPTARVALRLRAAEGAVELEVSDDGRATTSLVPGTGTGLKGMRERVTAVGGRLEAGPKPRGGFMVRASVPAGEAA</sequence>
<evidence type="ECO:0000256" key="7">
    <source>
        <dbReference type="ARBA" id="ARBA00022840"/>
    </source>
</evidence>
<reference evidence="11 12" key="1">
    <citation type="submission" date="2016-10" db="EMBL/GenBank/DDBJ databases">
        <authorList>
            <person name="de Groot N.N."/>
        </authorList>
    </citation>
    <scope>NUCLEOTIDE SEQUENCE [LARGE SCALE GENOMIC DNA]</scope>
    <source>
        <strain evidence="11 12">CGMCC 1.9159</strain>
    </source>
</reference>
<dbReference type="EC" id="2.7.13.3" evidence="2"/>
<keyword evidence="12" id="KW-1185">Reference proteome</keyword>
<feature type="transmembrane region" description="Helical" evidence="9">
    <location>
        <begin position="96"/>
        <end position="113"/>
    </location>
</feature>
<dbReference type="Gene3D" id="3.30.565.10">
    <property type="entry name" value="Histidine kinase-like ATPase, C-terminal domain"/>
    <property type="match status" value="1"/>
</dbReference>
<keyword evidence="9" id="KW-1133">Transmembrane helix</keyword>
<evidence type="ECO:0000259" key="10">
    <source>
        <dbReference type="SMART" id="SM00387"/>
    </source>
</evidence>
<dbReference type="SUPFAM" id="SSF55874">
    <property type="entry name" value="ATPase domain of HSP90 chaperone/DNA topoisomerase II/histidine kinase"/>
    <property type="match status" value="1"/>
</dbReference>
<dbReference type="InterPro" id="IPR036890">
    <property type="entry name" value="HATPase_C_sf"/>
</dbReference>
<dbReference type="GO" id="GO:0046983">
    <property type="term" value="F:protein dimerization activity"/>
    <property type="evidence" value="ECO:0007669"/>
    <property type="project" value="InterPro"/>
</dbReference>
<feature type="transmembrane region" description="Helical" evidence="9">
    <location>
        <begin position="125"/>
        <end position="144"/>
    </location>
</feature>
<organism evidence="11 12">
    <name type="scientific">Tessaracoccus oleiagri</name>
    <dbReference type="NCBI Taxonomy" id="686624"/>
    <lineage>
        <taxon>Bacteria</taxon>
        <taxon>Bacillati</taxon>
        <taxon>Actinomycetota</taxon>
        <taxon>Actinomycetes</taxon>
        <taxon>Propionibacteriales</taxon>
        <taxon>Propionibacteriaceae</taxon>
        <taxon>Tessaracoccus</taxon>
    </lineage>
</organism>
<evidence type="ECO:0000256" key="6">
    <source>
        <dbReference type="ARBA" id="ARBA00022777"/>
    </source>
</evidence>
<evidence type="ECO:0000256" key="2">
    <source>
        <dbReference type="ARBA" id="ARBA00012438"/>
    </source>
</evidence>
<keyword evidence="6 11" id="KW-0418">Kinase</keyword>
<evidence type="ECO:0000256" key="1">
    <source>
        <dbReference type="ARBA" id="ARBA00000085"/>
    </source>
</evidence>
<dbReference type="InterPro" id="IPR011712">
    <property type="entry name" value="Sig_transdc_His_kin_sub3_dim/P"/>
</dbReference>
<evidence type="ECO:0000313" key="11">
    <source>
        <dbReference type="EMBL" id="SDL48946.1"/>
    </source>
</evidence>
<dbReference type="GO" id="GO:0005524">
    <property type="term" value="F:ATP binding"/>
    <property type="evidence" value="ECO:0007669"/>
    <property type="project" value="UniProtKB-KW"/>
</dbReference>
<keyword evidence="7" id="KW-0067">ATP-binding</keyword>
<gene>
    <name evidence="11" type="ORF">SAMN04488242_1628</name>
</gene>
<dbReference type="CDD" id="cd16917">
    <property type="entry name" value="HATPase_UhpB-NarQ-NarX-like"/>
    <property type="match status" value="1"/>
</dbReference>
<feature type="transmembrane region" description="Helical" evidence="9">
    <location>
        <begin position="23"/>
        <end position="44"/>
    </location>
</feature>
<dbReference type="EMBL" id="FNGP01000003">
    <property type="protein sequence ID" value="SDL48946.1"/>
    <property type="molecule type" value="Genomic_DNA"/>
</dbReference>
<dbReference type="Pfam" id="PF02518">
    <property type="entry name" value="HATPase_c"/>
    <property type="match status" value="1"/>
</dbReference>
<feature type="domain" description="Histidine kinase/HSP90-like ATPase" evidence="10">
    <location>
        <begin position="319"/>
        <end position="412"/>
    </location>
</feature>
<proteinExistence type="predicted"/>
<dbReference type="GO" id="GO:0000155">
    <property type="term" value="F:phosphorelay sensor kinase activity"/>
    <property type="evidence" value="ECO:0007669"/>
    <property type="project" value="InterPro"/>
</dbReference>
<dbReference type="InterPro" id="IPR050482">
    <property type="entry name" value="Sensor_HK_TwoCompSys"/>
</dbReference>
<evidence type="ECO:0000256" key="4">
    <source>
        <dbReference type="ARBA" id="ARBA00022679"/>
    </source>
</evidence>
<evidence type="ECO:0000256" key="3">
    <source>
        <dbReference type="ARBA" id="ARBA00022553"/>
    </source>
</evidence>
<comment type="catalytic activity">
    <reaction evidence="1">
        <text>ATP + protein L-histidine = ADP + protein N-phospho-L-histidine.</text>
        <dbReference type="EC" id="2.7.13.3"/>
    </reaction>
</comment>
<dbReference type="Pfam" id="PF07730">
    <property type="entry name" value="HisKA_3"/>
    <property type="match status" value="1"/>
</dbReference>
<protein>
    <recommendedName>
        <fullName evidence="2">histidine kinase</fullName>
        <ecNumber evidence="2">2.7.13.3</ecNumber>
    </recommendedName>
</protein>
<feature type="transmembrane region" description="Helical" evidence="9">
    <location>
        <begin position="73"/>
        <end position="90"/>
    </location>
</feature>
<feature type="transmembrane region" description="Helical" evidence="9">
    <location>
        <begin position="156"/>
        <end position="178"/>
    </location>
</feature>
<evidence type="ECO:0000256" key="9">
    <source>
        <dbReference type="SAM" id="Phobius"/>
    </source>
</evidence>
<dbReference type="PANTHER" id="PTHR24421:SF10">
    <property type="entry name" value="NITRATE_NITRITE SENSOR PROTEIN NARQ"/>
    <property type="match status" value="1"/>
</dbReference>
<keyword evidence="9" id="KW-0472">Membrane</keyword>
<dbReference type="AlphaFoldDB" id="A0A1G9KH76"/>
<dbReference type="SMART" id="SM00387">
    <property type="entry name" value="HATPase_c"/>
    <property type="match status" value="1"/>
</dbReference>
<keyword evidence="3" id="KW-0597">Phosphoprotein</keyword>